<accession>A0AAV2SNE2</accession>
<keyword evidence="1" id="KW-0812">Transmembrane</keyword>
<evidence type="ECO:0000313" key="2">
    <source>
        <dbReference type="EMBL" id="CAL4216629.1"/>
    </source>
</evidence>
<feature type="transmembrane region" description="Helical" evidence="1">
    <location>
        <begin position="20"/>
        <end position="40"/>
    </location>
</feature>
<reference evidence="2 3" key="1">
    <citation type="submission" date="2024-05" db="EMBL/GenBank/DDBJ databases">
        <authorList>
            <person name="Wallberg A."/>
        </authorList>
    </citation>
    <scope>NUCLEOTIDE SEQUENCE [LARGE SCALE GENOMIC DNA]</scope>
</reference>
<protein>
    <submittedName>
        <fullName evidence="2">Uncharacterized protein</fullName>
    </submittedName>
</protein>
<name>A0AAV2SNE2_MEGNR</name>
<gene>
    <name evidence="2" type="ORF">MNOR_LOCUS38772</name>
</gene>
<dbReference type="AlphaFoldDB" id="A0AAV2SNE2"/>
<proteinExistence type="predicted"/>
<evidence type="ECO:0000256" key="1">
    <source>
        <dbReference type="SAM" id="Phobius"/>
    </source>
</evidence>
<keyword evidence="1" id="KW-1133">Transmembrane helix</keyword>
<organism evidence="2 3">
    <name type="scientific">Meganyctiphanes norvegica</name>
    <name type="common">Northern krill</name>
    <name type="synonym">Thysanopoda norvegica</name>
    <dbReference type="NCBI Taxonomy" id="48144"/>
    <lineage>
        <taxon>Eukaryota</taxon>
        <taxon>Metazoa</taxon>
        <taxon>Ecdysozoa</taxon>
        <taxon>Arthropoda</taxon>
        <taxon>Crustacea</taxon>
        <taxon>Multicrustacea</taxon>
        <taxon>Malacostraca</taxon>
        <taxon>Eumalacostraca</taxon>
        <taxon>Eucarida</taxon>
        <taxon>Euphausiacea</taxon>
        <taxon>Euphausiidae</taxon>
        <taxon>Meganyctiphanes</taxon>
    </lineage>
</organism>
<comment type="caution">
    <text evidence="2">The sequence shown here is derived from an EMBL/GenBank/DDBJ whole genome shotgun (WGS) entry which is preliminary data.</text>
</comment>
<keyword evidence="1" id="KW-0472">Membrane</keyword>
<evidence type="ECO:0000313" key="3">
    <source>
        <dbReference type="Proteomes" id="UP001497623"/>
    </source>
</evidence>
<dbReference type="Proteomes" id="UP001497623">
    <property type="component" value="Unassembled WGS sequence"/>
</dbReference>
<dbReference type="EMBL" id="CAXKWB010091923">
    <property type="protein sequence ID" value="CAL4216629.1"/>
    <property type="molecule type" value="Genomic_DNA"/>
</dbReference>
<sequence length="99" mass="10795">MDETDMSGMTDMTDMALKFAQHVGMSFLTLVVIILLGYILEISADTIICLLSPLGIDDVTKNSLAFFFNSAWATADQLLGVPSDPPREISILDNQPDTI</sequence>
<keyword evidence="3" id="KW-1185">Reference proteome</keyword>